<evidence type="ECO:0000313" key="2">
    <source>
        <dbReference type="Proteomes" id="UP001060215"/>
    </source>
</evidence>
<dbReference type="Proteomes" id="UP001060215">
    <property type="component" value="Chromosome 1"/>
</dbReference>
<comment type="caution">
    <text evidence="1">The sequence shown here is derived from an EMBL/GenBank/DDBJ whole genome shotgun (WGS) entry which is preliminary data.</text>
</comment>
<sequence>MRHFPPTAQVCSASCKKKDNAEESCCSGRRYVSTPCMTTATLKKEEEEDVKPESIKKEAIVVVNSQKKGSFCGTVVQSSPMAEVKDDVIVKKEEPVKANVGCSDSGGGGSFGF</sequence>
<organism evidence="1 2">
    <name type="scientific">Camellia lanceoleosa</name>
    <dbReference type="NCBI Taxonomy" id="1840588"/>
    <lineage>
        <taxon>Eukaryota</taxon>
        <taxon>Viridiplantae</taxon>
        <taxon>Streptophyta</taxon>
        <taxon>Embryophyta</taxon>
        <taxon>Tracheophyta</taxon>
        <taxon>Spermatophyta</taxon>
        <taxon>Magnoliopsida</taxon>
        <taxon>eudicotyledons</taxon>
        <taxon>Gunneridae</taxon>
        <taxon>Pentapetalae</taxon>
        <taxon>asterids</taxon>
        <taxon>Ericales</taxon>
        <taxon>Theaceae</taxon>
        <taxon>Camellia</taxon>
    </lineage>
</organism>
<dbReference type="EMBL" id="CM045758">
    <property type="protein sequence ID" value="KAI8030386.1"/>
    <property type="molecule type" value="Genomic_DNA"/>
</dbReference>
<protein>
    <submittedName>
        <fullName evidence="1">Uncharacterized protein</fullName>
    </submittedName>
</protein>
<proteinExistence type="predicted"/>
<accession>A0ACC0J1K9</accession>
<name>A0ACC0J1K9_9ERIC</name>
<evidence type="ECO:0000313" key="1">
    <source>
        <dbReference type="EMBL" id="KAI8030386.1"/>
    </source>
</evidence>
<reference evidence="1 2" key="1">
    <citation type="journal article" date="2022" name="Plant J.">
        <title>Chromosome-level genome of Camellia lanceoleosa provides a valuable resource for understanding genome evolution and self-incompatibility.</title>
        <authorList>
            <person name="Gong W."/>
            <person name="Xiao S."/>
            <person name="Wang L."/>
            <person name="Liao Z."/>
            <person name="Chang Y."/>
            <person name="Mo W."/>
            <person name="Hu G."/>
            <person name="Li W."/>
            <person name="Zhao G."/>
            <person name="Zhu H."/>
            <person name="Hu X."/>
            <person name="Ji K."/>
            <person name="Xiang X."/>
            <person name="Song Q."/>
            <person name="Yuan D."/>
            <person name="Jin S."/>
            <person name="Zhang L."/>
        </authorList>
    </citation>
    <scope>NUCLEOTIDE SEQUENCE [LARGE SCALE GENOMIC DNA]</scope>
    <source>
        <strain evidence="1">SQ_2022a</strain>
    </source>
</reference>
<gene>
    <name evidence="1" type="ORF">LOK49_LG01G02425</name>
</gene>
<keyword evidence="2" id="KW-1185">Reference proteome</keyword>